<sequence length="663" mass="73748">MAGSKGKVCLAYSGGLDTSTILAWLIEQDYSVVCFLANVGQEEDWDAVEKKALQIGAEKMIIEDITQNFVDEFCWKAIACNAIYEDQYLLGTSLARPAIALPRERDAITSLTVAQERVIAPWRDPTFFNRFQGRNDLLDYAAEKGIPVTSTKAKPYSMDDNLAHCSYEAGMLEDPNVTPPEDMWTRTDSPLKAPDTPLDISIHFDKGLPVKVVTPEKTVTGSLELFKLLNDLGKQHGIGRIDIVENRYIGLKSRGCYDSPAMTLLRLSHISIEGLVLDGRVRSLRDNLSKQWSELLYNGLYFSPERAFLQPSLDFAQERVNGEVRLRLYKGNAYVLGRTSQEKLYSEEDASMDSLTTFDPSETSGFITIAAIRLKKVGKLESPFKGILKQALHGPDGPAEATFRKKDPKELALQHARILQQRKDLEAQILDSLILLSEYPATQGRHPASDPAPSDVAGFKTHVRLFQPGDFEDLIEERNANKLCGYTLCAKPKPQPSRGGPWKLMNVGSKDFGIVDRKEMERWCSQDCKRRALYVKVQLSETAAWERAGIPDIEIELMGEAQFTTKDSVSQATEAVGHLTLNDRKPTEDMAALALERGDNGTATAPGTVTLTIREKEVAPPVEPDSDEEDSEHERIAHMLIEGHKPGRGKAKAHEEAIEDAQD</sequence>
<dbReference type="PROSITE" id="PS51479">
    <property type="entry name" value="ZF_RTR1"/>
    <property type="match status" value="1"/>
</dbReference>
<reference evidence="16" key="1">
    <citation type="submission" date="2015-05" db="EMBL/GenBank/DDBJ databases">
        <authorList>
            <person name="Fogelqvist Johan"/>
        </authorList>
    </citation>
    <scope>NUCLEOTIDE SEQUENCE [LARGE SCALE GENOMIC DNA]</scope>
</reference>
<evidence type="ECO:0000256" key="9">
    <source>
        <dbReference type="ARBA" id="ARBA00022840"/>
    </source>
</evidence>
<evidence type="ECO:0000256" key="7">
    <source>
        <dbReference type="ARBA" id="ARBA00022605"/>
    </source>
</evidence>
<dbReference type="AlphaFoldDB" id="A0A0G4N1N3"/>
<dbReference type="GO" id="GO:0004055">
    <property type="term" value="F:argininosuccinate synthase activity"/>
    <property type="evidence" value="ECO:0007669"/>
    <property type="project" value="UniProtKB-EC"/>
</dbReference>
<evidence type="ECO:0000256" key="6">
    <source>
        <dbReference type="ARBA" id="ARBA00022598"/>
    </source>
</evidence>
<dbReference type="InterPro" id="IPR048268">
    <property type="entry name" value="Arginosuc_syn_C"/>
</dbReference>
<evidence type="ECO:0000256" key="3">
    <source>
        <dbReference type="ARBA" id="ARBA00012286"/>
    </source>
</evidence>
<dbReference type="InterPro" id="IPR024074">
    <property type="entry name" value="AS_cat/multimer_dom_body"/>
</dbReference>
<dbReference type="Gene3D" id="1.25.40.820">
    <property type="match status" value="1"/>
</dbReference>
<dbReference type="Gene3D" id="3.40.50.620">
    <property type="entry name" value="HUPs"/>
    <property type="match status" value="1"/>
</dbReference>
<organism evidence="15 16">
    <name type="scientific">Verticillium longisporum</name>
    <name type="common">Verticillium dahliae var. longisporum</name>
    <dbReference type="NCBI Taxonomy" id="100787"/>
    <lineage>
        <taxon>Eukaryota</taxon>
        <taxon>Fungi</taxon>
        <taxon>Dikarya</taxon>
        <taxon>Ascomycota</taxon>
        <taxon>Pezizomycotina</taxon>
        <taxon>Sordariomycetes</taxon>
        <taxon>Hypocreomycetidae</taxon>
        <taxon>Glomerellales</taxon>
        <taxon>Plectosphaerellaceae</taxon>
        <taxon>Verticillium</taxon>
    </lineage>
</organism>
<evidence type="ECO:0000256" key="12">
    <source>
        <dbReference type="PROSITE-ProRule" id="PRU00812"/>
    </source>
</evidence>
<evidence type="ECO:0000313" key="16">
    <source>
        <dbReference type="Proteomes" id="UP000045706"/>
    </source>
</evidence>
<dbReference type="SUPFAM" id="SSF52402">
    <property type="entry name" value="Adenine nucleotide alpha hydrolases-like"/>
    <property type="match status" value="1"/>
</dbReference>
<evidence type="ECO:0000256" key="8">
    <source>
        <dbReference type="ARBA" id="ARBA00022741"/>
    </source>
</evidence>
<dbReference type="InterPro" id="IPR023434">
    <property type="entry name" value="Arginosuc_synth_type_1_subfam"/>
</dbReference>
<feature type="domain" description="RTR1-type" evidence="14">
    <location>
        <begin position="461"/>
        <end position="548"/>
    </location>
</feature>
<dbReference type="InterPro" id="IPR018223">
    <property type="entry name" value="Arginosuc_synth_CS"/>
</dbReference>
<comment type="similarity">
    <text evidence="11">Belongs to the argininosuccinate synthase family. Type 1 subfamily.</text>
</comment>
<evidence type="ECO:0000256" key="2">
    <source>
        <dbReference type="ARBA" id="ARBA00011881"/>
    </source>
</evidence>
<feature type="region of interest" description="Disordered" evidence="13">
    <location>
        <begin position="640"/>
        <end position="663"/>
    </location>
</feature>
<evidence type="ECO:0000256" key="13">
    <source>
        <dbReference type="SAM" id="MobiDB-lite"/>
    </source>
</evidence>
<dbReference type="SUPFAM" id="SSF69864">
    <property type="entry name" value="Argininosuccinate synthetase, C-terminal domain"/>
    <property type="match status" value="1"/>
</dbReference>
<dbReference type="Pfam" id="PF04181">
    <property type="entry name" value="RPAP2_Rtr1"/>
    <property type="match status" value="1"/>
</dbReference>
<dbReference type="Gene3D" id="3.90.1260.10">
    <property type="entry name" value="Argininosuccinate synthetase, chain A, domain 2"/>
    <property type="match status" value="1"/>
</dbReference>
<keyword evidence="8" id="KW-0547">Nucleotide-binding</keyword>
<feature type="non-terminal residue" evidence="15">
    <location>
        <position position="663"/>
    </location>
</feature>
<gene>
    <name evidence="15" type="ORF">BN1723_004784</name>
</gene>
<dbReference type="InterPro" id="IPR038534">
    <property type="entry name" value="Rtr1/RPAP2_sf"/>
</dbReference>
<keyword evidence="5" id="KW-0055">Arginine biosynthesis</keyword>
<dbReference type="GO" id="GO:0005524">
    <property type="term" value="F:ATP binding"/>
    <property type="evidence" value="ECO:0007669"/>
    <property type="project" value="UniProtKB-KW"/>
</dbReference>
<name>A0A0G4N1N3_VERLO</name>
<accession>A0A0G4N1N3</accession>
<keyword evidence="6" id="KW-0436">Ligase</keyword>
<dbReference type="Pfam" id="PF00764">
    <property type="entry name" value="Arginosuc_synth"/>
    <property type="match status" value="1"/>
</dbReference>
<proteinExistence type="inferred from homology"/>
<evidence type="ECO:0000256" key="1">
    <source>
        <dbReference type="ARBA" id="ARBA00004967"/>
    </source>
</evidence>
<dbReference type="PANTHER" id="PTHR11587:SF2">
    <property type="entry name" value="ARGININOSUCCINATE SYNTHASE"/>
    <property type="match status" value="1"/>
</dbReference>
<dbReference type="Pfam" id="PF20979">
    <property type="entry name" value="Arginosuc_syn_C"/>
    <property type="match status" value="1"/>
</dbReference>
<dbReference type="InterPro" id="IPR007308">
    <property type="entry name" value="Rtr1/RPAP2_dom"/>
</dbReference>
<dbReference type="GO" id="GO:0005737">
    <property type="term" value="C:cytoplasm"/>
    <property type="evidence" value="ECO:0007669"/>
    <property type="project" value="TreeGrafter"/>
</dbReference>
<dbReference type="PROSITE" id="PS00564">
    <property type="entry name" value="ARGININOSUCCIN_SYN_1"/>
    <property type="match status" value="1"/>
</dbReference>
<keyword evidence="7" id="KW-0028">Amino-acid biosynthesis</keyword>
<dbReference type="GO" id="GO:0000050">
    <property type="term" value="P:urea cycle"/>
    <property type="evidence" value="ECO:0007669"/>
    <property type="project" value="TreeGrafter"/>
</dbReference>
<comment type="similarity">
    <text evidence="12">Belongs to the RPAP2 family.</text>
</comment>
<evidence type="ECO:0000256" key="5">
    <source>
        <dbReference type="ARBA" id="ARBA00022571"/>
    </source>
</evidence>
<dbReference type="Proteomes" id="UP000045706">
    <property type="component" value="Unassembled WGS sequence"/>
</dbReference>
<evidence type="ECO:0000313" key="15">
    <source>
        <dbReference type="EMBL" id="CRK40353.1"/>
    </source>
</evidence>
<dbReference type="FunFam" id="3.40.50.620:FF:000019">
    <property type="entry name" value="Argininosuccinate synthase"/>
    <property type="match status" value="1"/>
</dbReference>
<comment type="pathway">
    <text evidence="1">Amino-acid biosynthesis; L-arginine biosynthesis; L-arginine from L-ornithine and carbamoyl phosphate: step 2/3.</text>
</comment>
<comment type="subunit">
    <text evidence="2">Homotetramer.</text>
</comment>
<evidence type="ECO:0000256" key="11">
    <source>
        <dbReference type="ARBA" id="ARBA00060987"/>
    </source>
</evidence>
<dbReference type="GO" id="GO:0000053">
    <property type="term" value="P:argininosuccinate metabolic process"/>
    <property type="evidence" value="ECO:0007669"/>
    <property type="project" value="TreeGrafter"/>
</dbReference>
<dbReference type="InterPro" id="IPR048267">
    <property type="entry name" value="Arginosuc_syn_N"/>
</dbReference>
<dbReference type="InterPro" id="IPR001518">
    <property type="entry name" value="Arginosuc_synth"/>
</dbReference>
<dbReference type="PANTHER" id="PTHR11587">
    <property type="entry name" value="ARGININOSUCCINATE SYNTHASE"/>
    <property type="match status" value="1"/>
</dbReference>
<evidence type="ECO:0000256" key="10">
    <source>
        <dbReference type="ARBA" id="ARBA00029916"/>
    </source>
</evidence>
<protein>
    <recommendedName>
        <fullName evidence="4">Argininosuccinate synthase</fullName>
        <ecNumber evidence="3">6.3.4.5</ecNumber>
    </recommendedName>
    <alternativeName>
        <fullName evidence="10">Citrulline--aspartate ligase</fullName>
    </alternativeName>
</protein>
<dbReference type="EMBL" id="CVQI01032052">
    <property type="protein sequence ID" value="CRK40353.1"/>
    <property type="molecule type" value="Genomic_DNA"/>
</dbReference>
<evidence type="ECO:0000256" key="4">
    <source>
        <dbReference type="ARBA" id="ARBA00014810"/>
    </source>
</evidence>
<dbReference type="CDD" id="cd01999">
    <property type="entry name" value="ASS"/>
    <property type="match status" value="1"/>
</dbReference>
<evidence type="ECO:0000259" key="14">
    <source>
        <dbReference type="PROSITE" id="PS51479"/>
    </source>
</evidence>
<dbReference type="EC" id="6.3.4.5" evidence="3"/>
<dbReference type="InterPro" id="IPR014729">
    <property type="entry name" value="Rossmann-like_a/b/a_fold"/>
</dbReference>
<keyword evidence="9" id="KW-0067">ATP-binding</keyword>
<dbReference type="UniPathway" id="UPA00068">
    <property type="reaction ID" value="UER00113"/>
</dbReference>
<dbReference type="NCBIfam" id="TIGR00032">
    <property type="entry name" value="argG"/>
    <property type="match status" value="1"/>
</dbReference>
<dbReference type="GO" id="GO:0006526">
    <property type="term" value="P:L-arginine biosynthetic process"/>
    <property type="evidence" value="ECO:0007669"/>
    <property type="project" value="UniProtKB-UniPathway"/>
</dbReference>
<dbReference type="FunFam" id="3.90.1260.10:FF:000003">
    <property type="entry name" value="Argininosuccinate synthase"/>
    <property type="match status" value="1"/>
</dbReference>